<dbReference type="Proteomes" id="UP000019591">
    <property type="component" value="Chromosome"/>
</dbReference>
<feature type="chain" id="PRO_5038871489" description="Multicomponent Na+:H+ antiporter subunit B" evidence="2">
    <location>
        <begin position="22"/>
        <end position="86"/>
    </location>
</feature>
<evidence type="ECO:0008006" key="5">
    <source>
        <dbReference type="Google" id="ProtNLM"/>
    </source>
</evidence>
<keyword evidence="4" id="KW-1185">Reference proteome</keyword>
<dbReference type="KEGG" id="eac:EAL2_c20710"/>
<dbReference type="AlphaFoldDB" id="W8TMB9"/>
<keyword evidence="1" id="KW-0812">Transmembrane</keyword>
<evidence type="ECO:0000256" key="1">
    <source>
        <dbReference type="SAM" id="Phobius"/>
    </source>
</evidence>
<dbReference type="eggNOG" id="COG2111">
    <property type="taxonomic scope" value="Bacteria"/>
</dbReference>
<evidence type="ECO:0000313" key="3">
    <source>
        <dbReference type="EMBL" id="AHM57352.1"/>
    </source>
</evidence>
<feature type="signal peptide" evidence="2">
    <location>
        <begin position="1"/>
        <end position="21"/>
    </location>
</feature>
<dbReference type="EMBL" id="CP007452">
    <property type="protein sequence ID" value="AHM57352.1"/>
    <property type="molecule type" value="Genomic_DNA"/>
</dbReference>
<reference evidence="3 4" key="1">
    <citation type="journal article" date="2014" name="Genome Announc.">
        <title>Complete Genome Sequence of Amino Acid-Utilizing Eubacterium acidaminophilum al-2 (DSM 3953).</title>
        <authorList>
            <person name="Poehlein A."/>
            <person name="Andreesen J.R."/>
            <person name="Daniel R."/>
        </authorList>
    </citation>
    <scope>NUCLEOTIDE SEQUENCE [LARGE SCALE GENOMIC DNA]</scope>
    <source>
        <strain evidence="3 4">DSM 3953</strain>
    </source>
</reference>
<keyword evidence="2" id="KW-0732">Signal</keyword>
<sequence length="86" mass="9517">MIKKTALAYMLAICLFYFSRALTDAGEGASSLSRDFYLENGYSDTGARNIVAAVYLDYRLLDSIFETSLLLLTIAGVVHLAREGER</sequence>
<evidence type="ECO:0000256" key="2">
    <source>
        <dbReference type="SAM" id="SignalP"/>
    </source>
</evidence>
<dbReference type="RefSeq" id="WP_025436282.1">
    <property type="nucleotide sequence ID" value="NZ_CP007452.1"/>
</dbReference>
<dbReference type="OrthoDB" id="9798859at2"/>
<accession>W8TMB9</accession>
<dbReference type="STRING" id="1286171.EAL2_c20710"/>
<dbReference type="PATRIC" id="fig|1286171.3.peg.2018"/>
<keyword evidence="1" id="KW-1133">Transmembrane helix</keyword>
<dbReference type="HOGENOM" id="CLU_171166_2_0_9"/>
<organism evidence="3 4">
    <name type="scientific">Peptoclostridium acidaminophilum DSM 3953</name>
    <dbReference type="NCBI Taxonomy" id="1286171"/>
    <lineage>
        <taxon>Bacteria</taxon>
        <taxon>Bacillati</taxon>
        <taxon>Bacillota</taxon>
        <taxon>Clostridia</taxon>
        <taxon>Peptostreptococcales</taxon>
        <taxon>Peptoclostridiaceae</taxon>
        <taxon>Peptoclostridium</taxon>
    </lineage>
</organism>
<proteinExistence type="predicted"/>
<name>W8TMB9_PEPAC</name>
<evidence type="ECO:0000313" key="4">
    <source>
        <dbReference type="Proteomes" id="UP000019591"/>
    </source>
</evidence>
<gene>
    <name evidence="3" type="ORF">EAL2_c20710</name>
</gene>
<protein>
    <recommendedName>
        <fullName evidence="5">Multicomponent Na+:H+ antiporter subunit B</fullName>
    </recommendedName>
</protein>
<keyword evidence="1" id="KW-0472">Membrane</keyword>
<feature type="transmembrane region" description="Helical" evidence="1">
    <location>
        <begin position="64"/>
        <end position="81"/>
    </location>
</feature>